<dbReference type="RefSeq" id="WP_124220540.1">
    <property type="nucleotide sequence ID" value="NZ_RKQL01000001.1"/>
</dbReference>
<evidence type="ECO:0000256" key="1">
    <source>
        <dbReference type="ARBA" id="ARBA00006484"/>
    </source>
</evidence>
<name>A0A3N4UW45_9BURK</name>
<organism evidence="2 3">
    <name type="scientific">Tibeticola sediminis</name>
    <dbReference type="NCBI Taxonomy" id="1917811"/>
    <lineage>
        <taxon>Bacteria</taxon>
        <taxon>Pseudomonadati</taxon>
        <taxon>Pseudomonadota</taxon>
        <taxon>Betaproteobacteria</taxon>
        <taxon>Burkholderiales</taxon>
        <taxon>Comamonadaceae</taxon>
        <taxon>Tibeticola</taxon>
    </lineage>
</organism>
<dbReference type="CDD" id="cd05344">
    <property type="entry name" value="BKR_like_SDR_like"/>
    <property type="match status" value="1"/>
</dbReference>
<dbReference type="FunFam" id="3.40.50.720:FF:000642">
    <property type="entry name" value="Short-chain dehydrogenase/reductase SDR"/>
    <property type="match status" value="1"/>
</dbReference>
<dbReference type="InterPro" id="IPR036291">
    <property type="entry name" value="NAD(P)-bd_dom_sf"/>
</dbReference>
<comment type="similarity">
    <text evidence="1">Belongs to the short-chain dehydrogenases/reductases (SDR) family.</text>
</comment>
<accession>A0A3N4UW45</accession>
<dbReference type="Pfam" id="PF13561">
    <property type="entry name" value="adh_short_C2"/>
    <property type="match status" value="1"/>
</dbReference>
<dbReference type="Gene3D" id="3.40.50.720">
    <property type="entry name" value="NAD(P)-binding Rossmann-like Domain"/>
    <property type="match status" value="1"/>
</dbReference>
<dbReference type="PANTHER" id="PTHR42879">
    <property type="entry name" value="3-OXOACYL-(ACYL-CARRIER-PROTEIN) REDUCTASE"/>
    <property type="match status" value="1"/>
</dbReference>
<protein>
    <submittedName>
        <fullName evidence="2">3-oxoacyl-[acyl-carrier protein] reductase</fullName>
    </submittedName>
</protein>
<dbReference type="PRINTS" id="PR00081">
    <property type="entry name" value="GDHRDH"/>
</dbReference>
<proteinExistence type="inferred from homology"/>
<dbReference type="AlphaFoldDB" id="A0A3N4UW45"/>
<sequence length="268" mass="27743">MDLGLAGKWALVCGASKGLGFGCAQALAREGVNLVINARGADGLAEATSKLRAESDRNKPAKLLFVPADITTDAGREAVFSAPGGPGRDFDIVVTNAGGPPPGDFRSFSRQDWLRAVEANMLTPIELIKATVDGMAARGFGRIVNITSSAVKAPIDILALSNGARSGLTGFVAGLARSDLAARGVTINNLLPGKFDTDRLRATLQASAERSGRSLDAVVQAQIAQIPARRFGSPEEFGAVCAFLCSVHAGYLTGQNLLLDGGAYPGTF</sequence>
<dbReference type="Proteomes" id="UP000272193">
    <property type="component" value="Unassembled WGS sequence"/>
</dbReference>
<dbReference type="PANTHER" id="PTHR42879:SF6">
    <property type="entry name" value="NADPH-DEPENDENT REDUCTASE BACG"/>
    <property type="match status" value="1"/>
</dbReference>
<evidence type="ECO:0000313" key="3">
    <source>
        <dbReference type="Proteomes" id="UP000272193"/>
    </source>
</evidence>
<dbReference type="SUPFAM" id="SSF51735">
    <property type="entry name" value="NAD(P)-binding Rossmann-fold domains"/>
    <property type="match status" value="1"/>
</dbReference>
<comment type="caution">
    <text evidence="2">The sequence shown here is derived from an EMBL/GenBank/DDBJ whole genome shotgun (WGS) entry which is preliminary data.</text>
</comment>
<dbReference type="InterPro" id="IPR050259">
    <property type="entry name" value="SDR"/>
</dbReference>
<dbReference type="EMBL" id="RKQL01000001">
    <property type="protein sequence ID" value="RPE73025.1"/>
    <property type="molecule type" value="Genomic_DNA"/>
</dbReference>
<dbReference type="InterPro" id="IPR002347">
    <property type="entry name" value="SDR_fam"/>
</dbReference>
<reference evidence="2 3" key="1">
    <citation type="submission" date="2018-11" db="EMBL/GenBank/DDBJ databases">
        <title>Genomic Encyclopedia of Type Strains, Phase IV (KMG-IV): sequencing the most valuable type-strain genomes for metagenomic binning, comparative biology and taxonomic classification.</title>
        <authorList>
            <person name="Goeker M."/>
        </authorList>
    </citation>
    <scope>NUCLEOTIDE SEQUENCE [LARGE SCALE GENOMIC DNA]</scope>
    <source>
        <strain evidence="2 3">DSM 101684</strain>
    </source>
</reference>
<dbReference type="OrthoDB" id="9804774at2"/>
<gene>
    <name evidence="2" type="ORF">EDC62_0736</name>
</gene>
<keyword evidence="3" id="KW-1185">Reference proteome</keyword>
<evidence type="ECO:0000313" key="2">
    <source>
        <dbReference type="EMBL" id="RPE73025.1"/>
    </source>
</evidence>